<accession>A0A1J5PYR9</accession>
<name>A0A1J5PYR9_9ZZZZ</name>
<organism evidence="2">
    <name type="scientific">mine drainage metagenome</name>
    <dbReference type="NCBI Taxonomy" id="410659"/>
    <lineage>
        <taxon>unclassified sequences</taxon>
        <taxon>metagenomes</taxon>
        <taxon>ecological metagenomes</taxon>
    </lineage>
</organism>
<dbReference type="EMBL" id="MLJW01005105">
    <property type="protein sequence ID" value="OIQ68789.1"/>
    <property type="molecule type" value="Genomic_DNA"/>
</dbReference>
<dbReference type="AlphaFoldDB" id="A0A1J5PYR9"/>
<protein>
    <submittedName>
        <fullName evidence="2">Uncharacterized protein</fullName>
    </submittedName>
</protein>
<sequence>MRKRSGLSQVHLAVIHHAQQAAIAGIAHRKHPGVGCVRAWRLQELIEPVRGADEVAGRAAAAAYPIPHGQHMRADARGKMGLPKQKIRIAGQ</sequence>
<evidence type="ECO:0000313" key="2">
    <source>
        <dbReference type="EMBL" id="OIQ68789.1"/>
    </source>
</evidence>
<feature type="region of interest" description="Disordered" evidence="1">
    <location>
        <begin position="71"/>
        <end position="92"/>
    </location>
</feature>
<reference evidence="2" key="1">
    <citation type="submission" date="2016-10" db="EMBL/GenBank/DDBJ databases">
        <title>Sequence of Gallionella enrichment culture.</title>
        <authorList>
            <person name="Poehlein A."/>
            <person name="Muehling M."/>
            <person name="Daniel R."/>
        </authorList>
    </citation>
    <scope>NUCLEOTIDE SEQUENCE</scope>
</reference>
<comment type="caution">
    <text evidence="2">The sequence shown here is derived from an EMBL/GenBank/DDBJ whole genome shotgun (WGS) entry which is preliminary data.</text>
</comment>
<evidence type="ECO:0000256" key="1">
    <source>
        <dbReference type="SAM" id="MobiDB-lite"/>
    </source>
</evidence>
<gene>
    <name evidence="2" type="ORF">GALL_496140</name>
</gene>
<proteinExistence type="predicted"/>